<keyword evidence="3 7" id="KW-0560">Oxidoreductase</keyword>
<feature type="binding site" evidence="6">
    <location>
        <position position="27"/>
    </location>
    <ligand>
        <name>Mn(2+)</name>
        <dbReference type="ChEBI" id="CHEBI:29035"/>
    </ligand>
</feature>
<evidence type="ECO:0000256" key="5">
    <source>
        <dbReference type="ARBA" id="ARBA00049204"/>
    </source>
</evidence>
<dbReference type="OrthoDB" id="9803125at2"/>
<dbReference type="InterPro" id="IPR036314">
    <property type="entry name" value="SOD_C_sf"/>
</dbReference>
<evidence type="ECO:0000256" key="1">
    <source>
        <dbReference type="ARBA" id="ARBA00008714"/>
    </source>
</evidence>
<comment type="function">
    <text evidence="7">Destroys radicals which are normally produced within the cells and which are toxic to biological systems.</text>
</comment>
<feature type="binding site" evidence="6">
    <location>
        <position position="162"/>
    </location>
    <ligand>
        <name>Mn(2+)</name>
        <dbReference type="ChEBI" id="CHEBI:29035"/>
    </ligand>
</feature>
<dbReference type="PROSITE" id="PS00088">
    <property type="entry name" value="SOD_MN"/>
    <property type="match status" value="1"/>
</dbReference>
<evidence type="ECO:0000256" key="4">
    <source>
        <dbReference type="ARBA" id="ARBA00023004"/>
    </source>
</evidence>
<dbReference type="PIRSF" id="PIRSF000349">
    <property type="entry name" value="SODismutase"/>
    <property type="match status" value="1"/>
</dbReference>
<dbReference type="Gene3D" id="1.10.287.990">
    <property type="entry name" value="Fe,Mn superoxide dismutase (SOD) domain"/>
    <property type="match status" value="1"/>
</dbReference>
<dbReference type="STRING" id="1249627.D779_0537"/>
<dbReference type="SUPFAM" id="SSF46609">
    <property type="entry name" value="Fe,Mn superoxide dismutase (SOD), N-terminal domain"/>
    <property type="match status" value="1"/>
</dbReference>
<evidence type="ECO:0000259" key="8">
    <source>
        <dbReference type="Pfam" id="PF00081"/>
    </source>
</evidence>
<dbReference type="AlphaFoldDB" id="W9V8X7"/>
<comment type="catalytic activity">
    <reaction evidence="5 7">
        <text>2 superoxide + 2 H(+) = H2O2 + O2</text>
        <dbReference type="Rhea" id="RHEA:20696"/>
        <dbReference type="ChEBI" id="CHEBI:15378"/>
        <dbReference type="ChEBI" id="CHEBI:15379"/>
        <dbReference type="ChEBI" id="CHEBI:16240"/>
        <dbReference type="ChEBI" id="CHEBI:18421"/>
        <dbReference type="EC" id="1.15.1.1"/>
    </reaction>
</comment>
<accession>W9V8X7</accession>
<dbReference type="InterPro" id="IPR019831">
    <property type="entry name" value="Mn/Fe_SOD_N"/>
</dbReference>
<evidence type="ECO:0000256" key="2">
    <source>
        <dbReference type="ARBA" id="ARBA00022723"/>
    </source>
</evidence>
<dbReference type="Pfam" id="PF00081">
    <property type="entry name" value="Sod_Fe_N"/>
    <property type="match status" value="1"/>
</dbReference>
<dbReference type="PRINTS" id="PR01703">
    <property type="entry name" value="MNSODISMTASE"/>
</dbReference>
<dbReference type="PANTHER" id="PTHR42769">
    <property type="entry name" value="SUPEROXIDE DISMUTASE"/>
    <property type="match status" value="1"/>
</dbReference>
<feature type="domain" description="Manganese/iron superoxide dismutase N-terminal" evidence="8">
    <location>
        <begin position="3"/>
        <end position="81"/>
    </location>
</feature>
<feature type="binding site" evidence="6">
    <location>
        <position position="158"/>
    </location>
    <ligand>
        <name>Mn(2+)</name>
        <dbReference type="ChEBI" id="CHEBI:29035"/>
    </ligand>
</feature>
<evidence type="ECO:0000256" key="6">
    <source>
        <dbReference type="PIRSR" id="PIRSR000349-1"/>
    </source>
</evidence>
<comment type="similarity">
    <text evidence="1 7">Belongs to the iron/manganese superoxide dismutase family.</text>
</comment>
<protein>
    <recommendedName>
        <fullName evidence="7">Superoxide dismutase</fullName>
        <ecNumber evidence="7">1.15.1.1</ecNumber>
    </recommendedName>
</protein>
<dbReference type="PATRIC" id="fig|1249627.3.peg.1112"/>
<dbReference type="Gene3D" id="3.55.40.20">
    <property type="entry name" value="Iron/manganese superoxide dismutase, C-terminal domain"/>
    <property type="match status" value="1"/>
</dbReference>
<comment type="caution">
    <text evidence="10">The sequence shown here is derived from an EMBL/GenBank/DDBJ whole genome shotgun (WGS) entry which is preliminary data.</text>
</comment>
<organism evidence="10 11">
    <name type="scientific">Imhoffiella purpurea</name>
    <dbReference type="NCBI Taxonomy" id="1249627"/>
    <lineage>
        <taxon>Bacteria</taxon>
        <taxon>Pseudomonadati</taxon>
        <taxon>Pseudomonadota</taxon>
        <taxon>Gammaproteobacteria</taxon>
        <taxon>Chromatiales</taxon>
        <taxon>Chromatiaceae</taxon>
        <taxon>Imhoffiella</taxon>
    </lineage>
</organism>
<evidence type="ECO:0000313" key="10">
    <source>
        <dbReference type="EMBL" id="EXJ16068.1"/>
    </source>
</evidence>
<dbReference type="GO" id="GO:0004784">
    <property type="term" value="F:superoxide dismutase activity"/>
    <property type="evidence" value="ECO:0007669"/>
    <property type="project" value="UniProtKB-EC"/>
</dbReference>
<name>W9V8X7_9GAMM</name>
<gene>
    <name evidence="10" type="ORF">D779_0537</name>
</gene>
<dbReference type="Pfam" id="PF02777">
    <property type="entry name" value="Sod_Fe_C"/>
    <property type="match status" value="1"/>
</dbReference>
<proteinExistence type="inferred from homology"/>
<dbReference type="InterPro" id="IPR001189">
    <property type="entry name" value="Mn/Fe_SOD"/>
</dbReference>
<evidence type="ECO:0000259" key="9">
    <source>
        <dbReference type="Pfam" id="PF02777"/>
    </source>
</evidence>
<dbReference type="Proteomes" id="UP000019460">
    <property type="component" value="Unassembled WGS sequence"/>
</dbReference>
<dbReference type="FunFam" id="1.10.287.990:FF:000002">
    <property type="entry name" value="Superoxide dismutase"/>
    <property type="match status" value="1"/>
</dbReference>
<evidence type="ECO:0000313" key="11">
    <source>
        <dbReference type="Proteomes" id="UP000019460"/>
    </source>
</evidence>
<keyword evidence="11" id="KW-1185">Reference proteome</keyword>
<keyword evidence="2 6" id="KW-0479">Metal-binding</keyword>
<dbReference type="eggNOG" id="COG0605">
    <property type="taxonomic scope" value="Bacteria"/>
</dbReference>
<feature type="domain" description="Manganese/iron superoxide dismutase C-terminal" evidence="9">
    <location>
        <begin position="91"/>
        <end position="190"/>
    </location>
</feature>
<feature type="binding site" evidence="6">
    <location>
        <position position="74"/>
    </location>
    <ligand>
        <name>Mn(2+)</name>
        <dbReference type="ChEBI" id="CHEBI:29035"/>
    </ligand>
</feature>
<dbReference type="InterPro" id="IPR036324">
    <property type="entry name" value="Mn/Fe_SOD_N_sf"/>
</dbReference>
<dbReference type="PANTHER" id="PTHR42769:SF3">
    <property type="entry name" value="SUPEROXIDE DISMUTASE [FE] 2, CHLOROPLASTIC"/>
    <property type="match status" value="1"/>
</dbReference>
<dbReference type="InterPro" id="IPR019833">
    <property type="entry name" value="Mn/Fe_SOD_BS"/>
</dbReference>
<dbReference type="EC" id="1.15.1.1" evidence="7"/>
<reference evidence="10 11" key="1">
    <citation type="submission" date="2012-11" db="EMBL/GenBank/DDBJ databases">
        <title>Genome assembly of Thiorhodococcus sp. AK35.</title>
        <authorList>
            <person name="Nupur N."/>
            <person name="Khatri I."/>
            <person name="Subramanian S."/>
            <person name="Pinnaka A."/>
        </authorList>
    </citation>
    <scope>NUCLEOTIDE SEQUENCE [LARGE SCALE GENOMIC DNA]</scope>
    <source>
        <strain evidence="10 11">AK35</strain>
    </source>
</reference>
<evidence type="ECO:0000256" key="7">
    <source>
        <dbReference type="RuleBase" id="RU000414"/>
    </source>
</evidence>
<dbReference type="RefSeq" id="WP_043750646.1">
    <property type="nucleotide sequence ID" value="NZ_AONC01000015.1"/>
</dbReference>
<keyword evidence="4" id="KW-0408">Iron</keyword>
<dbReference type="EMBL" id="AONC01000015">
    <property type="protein sequence ID" value="EXJ16068.1"/>
    <property type="molecule type" value="Genomic_DNA"/>
</dbReference>
<dbReference type="InterPro" id="IPR019832">
    <property type="entry name" value="Mn/Fe_SOD_C"/>
</dbReference>
<dbReference type="SUPFAM" id="SSF54719">
    <property type="entry name" value="Fe,Mn superoxide dismutase (SOD), C-terminal domain"/>
    <property type="match status" value="1"/>
</dbReference>
<evidence type="ECO:0000256" key="3">
    <source>
        <dbReference type="ARBA" id="ARBA00023002"/>
    </source>
</evidence>
<dbReference type="FunFam" id="3.55.40.20:FF:000004">
    <property type="entry name" value="Superoxide dismutase [Fe]"/>
    <property type="match status" value="1"/>
</dbReference>
<dbReference type="GO" id="GO:0046872">
    <property type="term" value="F:metal ion binding"/>
    <property type="evidence" value="ECO:0007669"/>
    <property type="project" value="UniProtKB-KW"/>
</dbReference>
<sequence length="200" mass="22408">MPHRLPDLPFPTDALEPHMSSETLSLHHGKHHATYVEKLNALIEGTEFATSPLSEIVAKAHGGIFNNGAQAWNHAFFWNCLHPEGGGDPHQGALADAIAKDFGSAEALRNEFSTRLTTLFGSGWVWLAKDRDGNLGVESTSNAGNPITDGKMPILTCDMWEHAYYVDYRNRKKEYVESFWHLVNWNFVAANFEREAPYEP</sequence>